<protein>
    <submittedName>
        <fullName evidence="1">Uncharacterized protein</fullName>
    </submittedName>
</protein>
<evidence type="ECO:0000313" key="1">
    <source>
        <dbReference type="EMBL" id="QJH93250.1"/>
    </source>
</evidence>
<proteinExistence type="predicted"/>
<dbReference type="AlphaFoldDB" id="A0A6M3X611"/>
<reference evidence="1" key="1">
    <citation type="submission" date="2020-03" db="EMBL/GenBank/DDBJ databases">
        <title>The deep terrestrial virosphere.</title>
        <authorList>
            <person name="Holmfeldt K."/>
            <person name="Nilsson E."/>
            <person name="Simone D."/>
            <person name="Lopez-Fernandez M."/>
            <person name="Wu X."/>
            <person name="de Brujin I."/>
            <person name="Lundin D."/>
            <person name="Andersson A."/>
            <person name="Bertilsson S."/>
            <person name="Dopson M."/>
        </authorList>
    </citation>
    <scope>NUCLEOTIDE SEQUENCE</scope>
    <source>
        <strain evidence="1">MM171B03600</strain>
    </source>
</reference>
<organism evidence="1">
    <name type="scientific">viral metagenome</name>
    <dbReference type="NCBI Taxonomy" id="1070528"/>
    <lineage>
        <taxon>unclassified sequences</taxon>
        <taxon>metagenomes</taxon>
        <taxon>organismal metagenomes</taxon>
    </lineage>
</organism>
<name>A0A6M3X611_9ZZZZ</name>
<dbReference type="EMBL" id="MT143960">
    <property type="protein sequence ID" value="QJH93250.1"/>
    <property type="molecule type" value="Genomic_DNA"/>
</dbReference>
<accession>A0A6M3X611</accession>
<gene>
    <name evidence="1" type="ORF">MM171B03600_0002</name>
</gene>
<sequence length="140" mass="15769">MNKCDQVFGRCVMTWNRKKTVCDFTLKLKSEYQAGKIYDEGMASVLGIKPEDNEFDLFTGHEATLIVYPQSILNVDLLEEHKLTIKPIGKDAGIKKIVCPRAQVTGIENILTQSVTFTLNPRMTPGGKRCEYIKISDNVN</sequence>